<protein>
    <recommendedName>
        <fullName evidence="13">Multicopper oxidase</fullName>
    </recommendedName>
</protein>
<evidence type="ECO:0000259" key="10">
    <source>
        <dbReference type="Pfam" id="PF07732"/>
    </source>
</evidence>
<evidence type="ECO:0000313" key="11">
    <source>
        <dbReference type="EMBL" id="KAL1627155.1"/>
    </source>
</evidence>
<reference evidence="11 12" key="1">
    <citation type="submission" date="2024-02" db="EMBL/GenBank/DDBJ databases">
        <title>De novo assembly and annotation of 12 fungi associated with fruit tree decline syndrome in Ontario, Canada.</title>
        <authorList>
            <person name="Sulman M."/>
            <person name="Ellouze W."/>
            <person name="Ilyukhin E."/>
        </authorList>
    </citation>
    <scope>NUCLEOTIDE SEQUENCE [LARGE SCALE GENOMIC DNA]</scope>
    <source>
        <strain evidence="11 12">M1-105</strain>
    </source>
</reference>
<evidence type="ECO:0000256" key="1">
    <source>
        <dbReference type="ARBA" id="ARBA00010609"/>
    </source>
</evidence>
<evidence type="ECO:0000259" key="8">
    <source>
        <dbReference type="Pfam" id="PF00394"/>
    </source>
</evidence>
<name>A0ABR3SQE9_9PEZI</name>
<gene>
    <name evidence="11" type="ORF">SLS56_006578</name>
</gene>
<evidence type="ECO:0000256" key="5">
    <source>
        <dbReference type="ARBA" id="ARBA00023008"/>
    </source>
</evidence>
<dbReference type="Pfam" id="PF00394">
    <property type="entry name" value="Cu-oxidase"/>
    <property type="match status" value="1"/>
</dbReference>
<accession>A0ABR3SQE9</accession>
<dbReference type="InterPro" id="IPR045087">
    <property type="entry name" value="Cu-oxidase_fam"/>
</dbReference>
<comment type="caution">
    <text evidence="11">The sequence shown here is derived from an EMBL/GenBank/DDBJ whole genome shotgun (WGS) entry which is preliminary data.</text>
</comment>
<keyword evidence="4" id="KW-0560">Oxidoreductase</keyword>
<keyword evidence="3" id="KW-0732">Signal</keyword>
<dbReference type="Gene3D" id="2.60.40.420">
    <property type="entry name" value="Cupredoxins - blue copper proteins"/>
    <property type="match status" value="3"/>
</dbReference>
<feature type="domain" description="Plastocyanin-like" evidence="8">
    <location>
        <begin position="190"/>
        <end position="354"/>
    </location>
</feature>
<dbReference type="CDD" id="cd13876">
    <property type="entry name" value="CuRO_2_Abr2_like"/>
    <property type="match status" value="1"/>
</dbReference>
<dbReference type="InterPro" id="IPR001117">
    <property type="entry name" value="Cu-oxidase_2nd"/>
</dbReference>
<evidence type="ECO:0000256" key="3">
    <source>
        <dbReference type="ARBA" id="ARBA00022729"/>
    </source>
</evidence>
<evidence type="ECO:0000256" key="4">
    <source>
        <dbReference type="ARBA" id="ARBA00023002"/>
    </source>
</evidence>
<dbReference type="PANTHER" id="PTHR11709:SF488">
    <property type="entry name" value="LACCASE-RELATED"/>
    <property type="match status" value="1"/>
</dbReference>
<keyword evidence="7" id="KW-0472">Membrane</keyword>
<sequence length="588" mass="66231">MDVKYEILSAPPEDGKRRKGPSLVTLSSAFLGGLLLLGGALKFYAHRTLSLSPFWTAPGSSVRGSSSYTPHDIYYNLTMSQAWRNPGVLAFRHYFSQTWNDGAAGVTTYPILPRANWTSVLNTSDQWGLKWYGDHCTTPLFDGFYGTIWIRPSPERKRPYHLVSSDEADIEDMLDSETSPEHVTIYNYQHRTYDNVLSQLQYDGYDPYCLQSVLINGKGRVHCKPDGVDDIDGEPIDSHGCVKQPSGAVGYPECTPTYADYEIIETKSRRWMMMNFINNGLEHPWRVSIDSHKMWVVANDAGFVDPQEVDIITLRNGQRLTVLIKLNQPPNDYAIRFHALSKKQSLQGYALLRYPHRRTGTLLGAPMPRPPQPPSAMHLNAAPKPHATLLSEPHLRPYPPTPPPAVASTTLHMRARGAPDPHNPFITNYTLNGAPWQLWRVLRAPLVLRPDSELRGPNPAVRGLPLGGVVDIVVENELGEALVMYKHNEPTWLLGAGEGPYPGAQALNLEDPVLGFFHELPARGWMVVRWRVWQPAMTMFHVFNAKQFVMGMQVPMFEGDDHWPEVPESVSGRPHVEFEMPERMGIFD</sequence>
<keyword evidence="2" id="KW-0479">Metal-binding</keyword>
<dbReference type="Pfam" id="PF07732">
    <property type="entry name" value="Cu-oxidase_3"/>
    <property type="match status" value="1"/>
</dbReference>
<feature type="domain" description="Plastocyanin-like" evidence="10">
    <location>
        <begin position="96"/>
        <end position="153"/>
    </location>
</feature>
<dbReference type="InterPro" id="IPR008972">
    <property type="entry name" value="Cupredoxin"/>
</dbReference>
<evidence type="ECO:0000256" key="6">
    <source>
        <dbReference type="ARBA" id="ARBA00023180"/>
    </source>
</evidence>
<feature type="transmembrane region" description="Helical" evidence="7">
    <location>
        <begin position="23"/>
        <end position="44"/>
    </location>
</feature>
<keyword evidence="7" id="KW-0812">Transmembrane</keyword>
<evidence type="ECO:0000256" key="7">
    <source>
        <dbReference type="SAM" id="Phobius"/>
    </source>
</evidence>
<keyword evidence="7" id="KW-1133">Transmembrane helix</keyword>
<comment type="similarity">
    <text evidence="1">Belongs to the multicopper oxidase family.</text>
</comment>
<dbReference type="InterPro" id="IPR011706">
    <property type="entry name" value="Cu-oxidase_C"/>
</dbReference>
<dbReference type="Pfam" id="PF07731">
    <property type="entry name" value="Cu-oxidase_2"/>
    <property type="match status" value="1"/>
</dbReference>
<evidence type="ECO:0000256" key="2">
    <source>
        <dbReference type="ARBA" id="ARBA00022723"/>
    </source>
</evidence>
<dbReference type="InterPro" id="IPR011707">
    <property type="entry name" value="Cu-oxidase-like_N"/>
</dbReference>
<organism evidence="11 12">
    <name type="scientific">Neofusicoccum ribis</name>
    <dbReference type="NCBI Taxonomy" id="45134"/>
    <lineage>
        <taxon>Eukaryota</taxon>
        <taxon>Fungi</taxon>
        <taxon>Dikarya</taxon>
        <taxon>Ascomycota</taxon>
        <taxon>Pezizomycotina</taxon>
        <taxon>Dothideomycetes</taxon>
        <taxon>Dothideomycetes incertae sedis</taxon>
        <taxon>Botryosphaeriales</taxon>
        <taxon>Botryosphaeriaceae</taxon>
        <taxon>Neofusicoccum</taxon>
    </lineage>
</organism>
<evidence type="ECO:0000259" key="9">
    <source>
        <dbReference type="Pfam" id="PF07731"/>
    </source>
</evidence>
<keyword evidence="5" id="KW-0186">Copper</keyword>
<dbReference type="EMBL" id="JAJVDC020000076">
    <property type="protein sequence ID" value="KAL1627155.1"/>
    <property type="molecule type" value="Genomic_DNA"/>
</dbReference>
<keyword evidence="12" id="KW-1185">Reference proteome</keyword>
<keyword evidence="6" id="KW-0325">Glycoprotein</keyword>
<dbReference type="SUPFAM" id="SSF49503">
    <property type="entry name" value="Cupredoxins"/>
    <property type="match status" value="3"/>
</dbReference>
<feature type="domain" description="Plastocyanin-like" evidence="9">
    <location>
        <begin position="456"/>
        <end position="559"/>
    </location>
</feature>
<dbReference type="Proteomes" id="UP001521116">
    <property type="component" value="Unassembled WGS sequence"/>
</dbReference>
<dbReference type="PANTHER" id="PTHR11709">
    <property type="entry name" value="MULTI-COPPER OXIDASE"/>
    <property type="match status" value="1"/>
</dbReference>
<evidence type="ECO:0000313" key="12">
    <source>
        <dbReference type="Proteomes" id="UP001521116"/>
    </source>
</evidence>
<proteinExistence type="inferred from homology"/>
<evidence type="ECO:0008006" key="13">
    <source>
        <dbReference type="Google" id="ProtNLM"/>
    </source>
</evidence>